<feature type="region of interest" description="Disordered" evidence="7">
    <location>
        <begin position="471"/>
        <end position="516"/>
    </location>
</feature>
<dbReference type="InterPro" id="IPR045275">
    <property type="entry name" value="MscS_archaea/bacteria_type"/>
</dbReference>
<accession>A0A517YEN3</accession>
<dbReference type="InterPro" id="IPR011066">
    <property type="entry name" value="MscS_channel_C_sf"/>
</dbReference>
<comment type="subcellular location">
    <subcellularLocation>
        <location evidence="1">Cell membrane</location>
        <topology evidence="1">Multi-pass membrane protein</topology>
    </subcellularLocation>
</comment>
<dbReference type="GO" id="GO:0005886">
    <property type="term" value="C:plasma membrane"/>
    <property type="evidence" value="ECO:0007669"/>
    <property type="project" value="UniProtKB-SubCell"/>
</dbReference>
<proteinExistence type="inferred from homology"/>
<feature type="region of interest" description="Disordered" evidence="7">
    <location>
        <begin position="50"/>
        <end position="74"/>
    </location>
</feature>
<keyword evidence="3" id="KW-1003">Cell membrane</keyword>
<dbReference type="Pfam" id="PF00924">
    <property type="entry name" value="MS_channel_2nd"/>
    <property type="match status" value="1"/>
</dbReference>
<organism evidence="10 11">
    <name type="scientific">Anatilimnocola aggregata</name>
    <dbReference type="NCBI Taxonomy" id="2528021"/>
    <lineage>
        <taxon>Bacteria</taxon>
        <taxon>Pseudomonadati</taxon>
        <taxon>Planctomycetota</taxon>
        <taxon>Planctomycetia</taxon>
        <taxon>Pirellulales</taxon>
        <taxon>Pirellulaceae</taxon>
        <taxon>Anatilimnocola</taxon>
    </lineage>
</organism>
<evidence type="ECO:0000256" key="4">
    <source>
        <dbReference type="ARBA" id="ARBA00022692"/>
    </source>
</evidence>
<gene>
    <name evidence="10" type="primary">mscS_2</name>
    <name evidence="10" type="ORF">ETAA8_37710</name>
</gene>
<keyword evidence="4 8" id="KW-0812">Transmembrane</keyword>
<evidence type="ECO:0000256" key="2">
    <source>
        <dbReference type="ARBA" id="ARBA00008017"/>
    </source>
</evidence>
<dbReference type="InterPro" id="IPR049278">
    <property type="entry name" value="MS_channel_C"/>
</dbReference>
<keyword evidence="6 8" id="KW-0472">Membrane</keyword>
<keyword evidence="5 8" id="KW-1133">Transmembrane helix</keyword>
<evidence type="ECO:0000256" key="6">
    <source>
        <dbReference type="ARBA" id="ARBA00023136"/>
    </source>
</evidence>
<dbReference type="Pfam" id="PF21082">
    <property type="entry name" value="MS_channel_3rd"/>
    <property type="match status" value="1"/>
</dbReference>
<sequence>MGTVASTKRRTPDWRVDPRKSMLREVVGQRYHFLTALIIGAITSSLLAQPPSDAVGSSKKNIPKQVEAPEKEDLTPATAKVDINPVARDEEIRTRLQSVLDATGWFIDPQVEVREGVVFLSGYAETDELKKWAGDLARNTQDVVAVANRMDVLEPSVWDFEPAWTGMLALWRDFIRSLPFFLFGLLILALSAGAGVLATRGAQAFFRERIQARLLLNVMARGIGVLVFLLGVYIILRVSGLTQLALTVVGGTGLVGLAVGIAFRDITENFLASIFLSMHRPFETGDLVEISAITGYVQQLNIRTTILMTLDGNLVQIPNATVYKNNIRNFTTNANRREDFVVGIGYDSSISEAQEIARQVLSDHPAVLSDPEPMVLADSMGTATINLRIYFWLNGREHSLLKVRSSLIRLVKMAFQKNGVSMPDEAREIVFPNGVPVTMAGRKSSEAPPFTEPAPLDSVENEVDEVSTKAECDLSSDAGAIEEQARQVRPLNDGDNLLRSSPNPSAPKIQQSVDKS</sequence>
<dbReference type="Proteomes" id="UP000315017">
    <property type="component" value="Chromosome"/>
</dbReference>
<evidence type="ECO:0000313" key="11">
    <source>
        <dbReference type="Proteomes" id="UP000315017"/>
    </source>
</evidence>
<dbReference type="GO" id="GO:0008381">
    <property type="term" value="F:mechanosensitive monoatomic ion channel activity"/>
    <property type="evidence" value="ECO:0007669"/>
    <property type="project" value="InterPro"/>
</dbReference>
<protein>
    <submittedName>
        <fullName evidence="10">Small-conductance mechanosensitive channel</fullName>
    </submittedName>
</protein>
<feature type="compositionally biased region" description="Polar residues" evidence="7">
    <location>
        <begin position="498"/>
        <end position="516"/>
    </location>
</feature>
<dbReference type="InterPro" id="IPR007055">
    <property type="entry name" value="BON_dom"/>
</dbReference>
<feature type="transmembrane region" description="Helical" evidence="8">
    <location>
        <begin position="214"/>
        <end position="236"/>
    </location>
</feature>
<evidence type="ECO:0000256" key="3">
    <source>
        <dbReference type="ARBA" id="ARBA00022475"/>
    </source>
</evidence>
<evidence type="ECO:0000256" key="8">
    <source>
        <dbReference type="SAM" id="Phobius"/>
    </source>
</evidence>
<reference evidence="10 11" key="1">
    <citation type="submission" date="2019-02" db="EMBL/GenBank/DDBJ databases">
        <title>Deep-cultivation of Planctomycetes and their phenomic and genomic characterization uncovers novel biology.</title>
        <authorList>
            <person name="Wiegand S."/>
            <person name="Jogler M."/>
            <person name="Boedeker C."/>
            <person name="Pinto D."/>
            <person name="Vollmers J."/>
            <person name="Rivas-Marin E."/>
            <person name="Kohn T."/>
            <person name="Peeters S.H."/>
            <person name="Heuer A."/>
            <person name="Rast P."/>
            <person name="Oberbeckmann S."/>
            <person name="Bunk B."/>
            <person name="Jeske O."/>
            <person name="Meyerdierks A."/>
            <person name="Storesund J.E."/>
            <person name="Kallscheuer N."/>
            <person name="Luecker S."/>
            <person name="Lage O.M."/>
            <person name="Pohl T."/>
            <person name="Merkel B.J."/>
            <person name="Hornburger P."/>
            <person name="Mueller R.-W."/>
            <person name="Bruemmer F."/>
            <person name="Labrenz M."/>
            <person name="Spormann A.M."/>
            <person name="Op den Camp H."/>
            <person name="Overmann J."/>
            <person name="Amann R."/>
            <person name="Jetten M.S.M."/>
            <person name="Mascher T."/>
            <person name="Medema M.H."/>
            <person name="Devos D.P."/>
            <person name="Kaster A.-K."/>
            <person name="Ovreas L."/>
            <person name="Rohde M."/>
            <person name="Galperin M.Y."/>
            <person name="Jogler C."/>
        </authorList>
    </citation>
    <scope>NUCLEOTIDE SEQUENCE [LARGE SCALE GENOMIC DNA]</scope>
    <source>
        <strain evidence="10 11">ETA_A8</strain>
    </source>
</reference>
<dbReference type="PROSITE" id="PS50914">
    <property type="entry name" value="BON"/>
    <property type="match status" value="1"/>
</dbReference>
<dbReference type="InterPro" id="IPR006685">
    <property type="entry name" value="MscS_channel_2nd"/>
</dbReference>
<comment type="similarity">
    <text evidence="2">Belongs to the MscS (TC 1.A.23) family.</text>
</comment>
<dbReference type="EMBL" id="CP036274">
    <property type="protein sequence ID" value="QDU28668.1"/>
    <property type="molecule type" value="Genomic_DNA"/>
</dbReference>
<feature type="transmembrane region" description="Helical" evidence="8">
    <location>
        <begin position="242"/>
        <end position="263"/>
    </location>
</feature>
<dbReference type="Pfam" id="PF04972">
    <property type="entry name" value="BON"/>
    <property type="match status" value="1"/>
</dbReference>
<dbReference type="Gene3D" id="1.10.287.1260">
    <property type="match status" value="1"/>
</dbReference>
<dbReference type="SUPFAM" id="SSF50182">
    <property type="entry name" value="Sm-like ribonucleoproteins"/>
    <property type="match status" value="1"/>
</dbReference>
<dbReference type="InterPro" id="IPR023408">
    <property type="entry name" value="MscS_beta-dom_sf"/>
</dbReference>
<dbReference type="Gene3D" id="3.30.70.100">
    <property type="match status" value="1"/>
</dbReference>
<dbReference type="KEGG" id="aagg:ETAA8_37710"/>
<evidence type="ECO:0000256" key="7">
    <source>
        <dbReference type="SAM" id="MobiDB-lite"/>
    </source>
</evidence>
<keyword evidence="11" id="KW-1185">Reference proteome</keyword>
<dbReference type="RefSeq" id="WP_238397413.1">
    <property type="nucleotide sequence ID" value="NZ_CP036274.1"/>
</dbReference>
<dbReference type="SUPFAM" id="SSF82689">
    <property type="entry name" value="Mechanosensitive channel protein MscS (YggB), C-terminal domain"/>
    <property type="match status" value="1"/>
</dbReference>
<dbReference type="Gene3D" id="2.30.30.60">
    <property type="match status" value="1"/>
</dbReference>
<feature type="domain" description="BON" evidence="9">
    <location>
        <begin position="88"/>
        <end position="154"/>
    </location>
</feature>
<dbReference type="PANTHER" id="PTHR30221">
    <property type="entry name" value="SMALL-CONDUCTANCE MECHANOSENSITIVE CHANNEL"/>
    <property type="match status" value="1"/>
</dbReference>
<evidence type="ECO:0000259" key="9">
    <source>
        <dbReference type="PROSITE" id="PS50914"/>
    </source>
</evidence>
<evidence type="ECO:0000313" key="10">
    <source>
        <dbReference type="EMBL" id="QDU28668.1"/>
    </source>
</evidence>
<dbReference type="PANTHER" id="PTHR30221:SF1">
    <property type="entry name" value="SMALL-CONDUCTANCE MECHANOSENSITIVE CHANNEL"/>
    <property type="match status" value="1"/>
</dbReference>
<evidence type="ECO:0000256" key="1">
    <source>
        <dbReference type="ARBA" id="ARBA00004651"/>
    </source>
</evidence>
<evidence type="ECO:0000256" key="5">
    <source>
        <dbReference type="ARBA" id="ARBA00022989"/>
    </source>
</evidence>
<dbReference type="AlphaFoldDB" id="A0A517YEN3"/>
<feature type="transmembrane region" description="Helical" evidence="8">
    <location>
        <begin position="180"/>
        <end position="202"/>
    </location>
</feature>
<name>A0A517YEN3_9BACT</name>
<dbReference type="InterPro" id="IPR010920">
    <property type="entry name" value="LSM_dom_sf"/>
</dbReference>
<dbReference type="Gene3D" id="3.30.1340.30">
    <property type="match status" value="1"/>
</dbReference>